<feature type="domain" description="Helicase C-terminal" evidence="4">
    <location>
        <begin position="291"/>
        <end position="436"/>
    </location>
</feature>
<sequence length="767" mass="88192">MDYSDLFCPHCGRLRKKCVCQSDTRRRNLELLRRVAGDREDLRPIFDCEDEIVYYTIFQPKDPYPTIPIESANILKPLEEALKERGIVKLYPFQLEAIKKIRDEKNVVITAPTGFGKTEAFAVPLIERVAREGIGVIFYPTKALAKDQELKIKFYASSLGLKVVRFDGDSSWKEKREVLSGKADIILTNPDMIDYHLRNTPEFRKVARDFVFLAVDELHSYVGILGSNMHYLIKRLERFSDFQIACASATIGNAKGFAEYLFEREFEVVKGDHRKSPLHFIMRYTYSLYSAVRDLVKALYGRKIMVFGNSYKTVETIGWILKREGLNVAIHKGGLPKDVRTEVEKAFREGKVKTVVATPTLELGIDIGDVDVVISELVSYSQFLQRVGRAGRMGQESIGILLLRDDDAISNYYRLKPEDYFKDDFYCYAEKMNEEVMFYQLLSMCLEKPLEEEEIRKEWRNVLKRLEEKRLVTKIGDIYMVSSNVKEILRSFNMRGIGENIKMFKEDKFIGERNLPIAIKELFPGSIIIHNGERLRCVELDLKEKKAILEDYPYGNEVTDPLYISIPRIVNVEEVKEGCAYCTLEITMTVYAYIIRDVFSREKLGVVELEEPISYSFPTKGFILKAPMPDYMDYEDFYAGSFHALEHVLIEASDALTGGGSQYMGGISTPEGDIFVYDATIGGSGLSKLLFKRIERAFEIAYEVLKNCECKRVDGCPRCTYSYQCGNNNQPLNRLGAINILEKLLKGERGKLDVERFREVTEFKYYP</sequence>
<dbReference type="PANTHER" id="PTHR47957">
    <property type="entry name" value="ATP-DEPENDENT HELICASE HRQ1"/>
    <property type="match status" value="1"/>
</dbReference>
<dbReference type="GO" id="GO:0005524">
    <property type="term" value="F:ATP binding"/>
    <property type="evidence" value="ECO:0007669"/>
    <property type="project" value="UniProtKB-KW"/>
</dbReference>
<dbReference type="PANTHER" id="PTHR47957:SF3">
    <property type="entry name" value="ATP-DEPENDENT HELICASE HRQ1"/>
    <property type="match status" value="1"/>
</dbReference>
<evidence type="ECO:0000313" key="5">
    <source>
        <dbReference type="EMBL" id="ADB58517.1"/>
    </source>
</evidence>
<dbReference type="KEGG" id="apo:Arcpr_1470"/>
<dbReference type="InterPro" id="IPR011545">
    <property type="entry name" value="DEAD/DEAH_box_helicase_dom"/>
</dbReference>
<dbReference type="InterPro" id="IPR001650">
    <property type="entry name" value="Helicase_C-like"/>
</dbReference>
<protein>
    <submittedName>
        <fullName evidence="5">DEAD/DEAH box helicase domain protein</fullName>
    </submittedName>
</protein>
<keyword evidence="5" id="KW-0347">Helicase</keyword>
<evidence type="ECO:0000259" key="3">
    <source>
        <dbReference type="PROSITE" id="PS51192"/>
    </source>
</evidence>
<keyword evidence="5" id="KW-0378">Hydrolase</keyword>
<evidence type="ECO:0000313" key="6">
    <source>
        <dbReference type="Proteomes" id="UP000001901"/>
    </source>
</evidence>
<evidence type="ECO:0000259" key="4">
    <source>
        <dbReference type="PROSITE" id="PS51194"/>
    </source>
</evidence>
<dbReference type="eggNOG" id="arCOG00555">
    <property type="taxonomic scope" value="Archaea"/>
</dbReference>
<dbReference type="GO" id="GO:0043138">
    <property type="term" value="F:3'-5' DNA helicase activity"/>
    <property type="evidence" value="ECO:0007669"/>
    <property type="project" value="TreeGrafter"/>
</dbReference>
<dbReference type="SMART" id="SM00490">
    <property type="entry name" value="HELICc"/>
    <property type="match status" value="1"/>
</dbReference>
<dbReference type="Pfam" id="PF00271">
    <property type="entry name" value="Helicase_C"/>
    <property type="match status" value="1"/>
</dbReference>
<keyword evidence="2" id="KW-0067">ATP-binding</keyword>
<feature type="domain" description="Helicase ATP-binding" evidence="3">
    <location>
        <begin position="98"/>
        <end position="269"/>
    </location>
</feature>
<dbReference type="Pfam" id="PF09369">
    <property type="entry name" value="MZB"/>
    <property type="match status" value="1"/>
</dbReference>
<proteinExistence type="predicted"/>
<dbReference type="STRING" id="572546.Arcpr_1470"/>
<keyword evidence="6" id="KW-1185">Reference proteome</keyword>
<dbReference type="GO" id="GO:0003676">
    <property type="term" value="F:nucleic acid binding"/>
    <property type="evidence" value="ECO:0007669"/>
    <property type="project" value="InterPro"/>
</dbReference>
<dbReference type="Proteomes" id="UP000001901">
    <property type="component" value="Chromosome"/>
</dbReference>
<dbReference type="PaxDb" id="572546-Arcpr_1470"/>
<dbReference type="InterPro" id="IPR014001">
    <property type="entry name" value="Helicase_ATP-bd"/>
</dbReference>
<evidence type="ECO:0000256" key="1">
    <source>
        <dbReference type="ARBA" id="ARBA00022741"/>
    </source>
</evidence>
<reference evidence="5 6" key="1">
    <citation type="journal article" date="2010" name="Stand. Genomic Sci.">
        <title>Complete genome sequence of Archaeoglobus profundus type strain (AV18).</title>
        <authorList>
            <person name="von Jan M."/>
            <person name="Lapidus A."/>
            <person name="Del Rio T.G."/>
            <person name="Copeland A."/>
            <person name="Tice H."/>
            <person name="Cheng J.F."/>
            <person name="Lucas S."/>
            <person name="Chen F."/>
            <person name="Nolan M."/>
            <person name="Goodwin L."/>
            <person name="Han C."/>
            <person name="Pitluck S."/>
            <person name="Liolios K."/>
            <person name="Ivanova N."/>
            <person name="Mavromatis K."/>
            <person name="Ovchinnikova G."/>
            <person name="Chertkov O."/>
            <person name="Pati A."/>
            <person name="Chen A."/>
            <person name="Palaniappan K."/>
            <person name="Land M."/>
            <person name="Hauser L."/>
            <person name="Chang Y.J."/>
            <person name="Jeffries C.D."/>
            <person name="Saunders E."/>
            <person name="Brettin T."/>
            <person name="Detter J.C."/>
            <person name="Chain P."/>
            <person name="Eichinger K."/>
            <person name="Huber H."/>
            <person name="Spring S."/>
            <person name="Rohde M."/>
            <person name="Goker M."/>
            <person name="Wirth R."/>
            <person name="Woyke T."/>
            <person name="Bristow J."/>
            <person name="Eisen J.A."/>
            <person name="Markowitz V."/>
            <person name="Hugenholtz P."/>
            <person name="Kyrpides N.C."/>
            <person name="Klenk H.P."/>
        </authorList>
    </citation>
    <scope>NUCLEOTIDE SEQUENCE [LARGE SCALE GENOMIC DNA]</scope>
    <source>
        <strain evidence="6">DSM 5631 / JCM 9629 / NBRC 100127 / Av18</strain>
    </source>
</reference>
<organism evidence="5 6">
    <name type="scientific">Archaeoglobus profundus (strain DSM 5631 / JCM 9629 / NBRC 100127 / Av18)</name>
    <dbReference type="NCBI Taxonomy" id="572546"/>
    <lineage>
        <taxon>Archaea</taxon>
        <taxon>Methanobacteriati</taxon>
        <taxon>Methanobacteriota</taxon>
        <taxon>Archaeoglobi</taxon>
        <taxon>Archaeoglobales</taxon>
        <taxon>Archaeoglobaceae</taxon>
        <taxon>Archaeoglobus</taxon>
    </lineage>
</organism>
<dbReference type="Pfam" id="PF00270">
    <property type="entry name" value="DEAD"/>
    <property type="match status" value="1"/>
</dbReference>
<keyword evidence="1" id="KW-0547">Nucleotide-binding</keyword>
<dbReference type="PROSITE" id="PS51192">
    <property type="entry name" value="HELICASE_ATP_BIND_1"/>
    <property type="match status" value="1"/>
</dbReference>
<accession>D2REH3</accession>
<dbReference type="Gene3D" id="3.40.50.300">
    <property type="entry name" value="P-loop containing nucleotide triphosphate hydrolases"/>
    <property type="match status" value="2"/>
</dbReference>
<dbReference type="PROSITE" id="PS51194">
    <property type="entry name" value="HELICASE_CTER"/>
    <property type="match status" value="1"/>
</dbReference>
<dbReference type="SMART" id="SM00487">
    <property type="entry name" value="DEXDc"/>
    <property type="match status" value="1"/>
</dbReference>
<gene>
    <name evidence="5" type="ordered locus">Arcpr_1470</name>
</gene>
<dbReference type="InterPro" id="IPR027417">
    <property type="entry name" value="P-loop_NTPase"/>
</dbReference>
<dbReference type="OrthoDB" id="36796at2157"/>
<dbReference type="HOGENOM" id="CLU_000809_3_2_2"/>
<dbReference type="GO" id="GO:0036297">
    <property type="term" value="P:interstrand cross-link repair"/>
    <property type="evidence" value="ECO:0007669"/>
    <property type="project" value="TreeGrafter"/>
</dbReference>
<evidence type="ECO:0000256" key="2">
    <source>
        <dbReference type="ARBA" id="ARBA00022840"/>
    </source>
</evidence>
<dbReference type="InterPro" id="IPR018973">
    <property type="entry name" value="MZB"/>
</dbReference>
<name>D2REH3_ARCPA</name>
<dbReference type="AlphaFoldDB" id="D2REH3"/>
<dbReference type="SUPFAM" id="SSF52540">
    <property type="entry name" value="P-loop containing nucleoside triphosphate hydrolases"/>
    <property type="match status" value="1"/>
</dbReference>
<dbReference type="RefSeq" id="WP_012940853.1">
    <property type="nucleotide sequence ID" value="NC_013741.1"/>
</dbReference>
<dbReference type="GeneID" id="8740159"/>
<dbReference type="GO" id="GO:0006289">
    <property type="term" value="P:nucleotide-excision repair"/>
    <property type="evidence" value="ECO:0007669"/>
    <property type="project" value="TreeGrafter"/>
</dbReference>
<dbReference type="EMBL" id="CP001857">
    <property type="protein sequence ID" value="ADB58517.1"/>
    <property type="molecule type" value="Genomic_DNA"/>
</dbReference>